<name>A0ABS6W955_9BIFI</name>
<protein>
    <recommendedName>
        <fullName evidence="3">SPOR domain-containing protein</fullName>
    </recommendedName>
</protein>
<proteinExistence type="predicted"/>
<evidence type="ECO:0000313" key="2">
    <source>
        <dbReference type="Proteomes" id="UP000812844"/>
    </source>
</evidence>
<evidence type="ECO:0008006" key="3">
    <source>
        <dbReference type="Google" id="ProtNLM"/>
    </source>
</evidence>
<evidence type="ECO:0000313" key="1">
    <source>
        <dbReference type="EMBL" id="MBW3082276.1"/>
    </source>
</evidence>
<comment type="caution">
    <text evidence="1">The sequence shown here is derived from an EMBL/GenBank/DDBJ whole genome shotgun (WGS) entry which is preliminary data.</text>
</comment>
<keyword evidence="2" id="KW-1185">Reference proteome</keyword>
<gene>
    <name evidence="1" type="ORF">KIH73_02600</name>
</gene>
<accession>A0ABS6W955</accession>
<organism evidence="1 2">
    <name type="scientific">Bifidobacterium phasiani</name>
    <dbReference type="NCBI Taxonomy" id="2834431"/>
    <lineage>
        <taxon>Bacteria</taxon>
        <taxon>Bacillati</taxon>
        <taxon>Actinomycetota</taxon>
        <taxon>Actinomycetes</taxon>
        <taxon>Bifidobacteriales</taxon>
        <taxon>Bifidobacteriaceae</taxon>
        <taxon>Bifidobacterium</taxon>
    </lineage>
</organism>
<sequence length="66" mass="7992">MPDRRWYVNTATGQVAQGKLWPDTCRLGPYATREDAEDAWATVEERNRAWDEDDREWRRWYDDDAQ</sequence>
<dbReference type="EMBL" id="JAHBBD010000004">
    <property type="protein sequence ID" value="MBW3082276.1"/>
    <property type="molecule type" value="Genomic_DNA"/>
</dbReference>
<dbReference type="RefSeq" id="WP_219080248.1">
    <property type="nucleotide sequence ID" value="NZ_JAHBBD010000004.1"/>
</dbReference>
<reference evidence="1 2" key="1">
    <citation type="submission" date="2021-05" db="EMBL/GenBank/DDBJ databases">
        <title>Phylogenetic classification of ten novel species belonging to the genus Bifidobacterium comprising B. colchicus sp. nov., B. abeli sp. nov., B. bicoloris sp. nov., B. guerezis sp. nov., B. rosaliae sp. nov., B. santillanensis sp. nov., B. argentati sp. nov., B. amazzoni sp. nov., B. pluviali sp. nov., and B. pinnaculum sp. nov.</title>
        <authorList>
            <person name="Lugli G.A."/>
            <person name="Ruiz Garcia L."/>
            <person name="Margolles A."/>
            <person name="Ventura M."/>
        </authorList>
    </citation>
    <scope>NUCLEOTIDE SEQUENCE [LARGE SCALE GENOMIC DNA]</scope>
    <source>
        <strain evidence="1 2">6T3</strain>
    </source>
</reference>
<dbReference type="Proteomes" id="UP000812844">
    <property type="component" value="Unassembled WGS sequence"/>
</dbReference>